<dbReference type="OrthoDB" id="364224at2759"/>
<dbReference type="GO" id="GO:0006606">
    <property type="term" value="P:protein import into nucleus"/>
    <property type="evidence" value="ECO:0007669"/>
    <property type="project" value="TreeGrafter"/>
</dbReference>
<dbReference type="GeneID" id="14909515"/>
<evidence type="ECO:0000256" key="10">
    <source>
        <dbReference type="ARBA" id="ARBA00023242"/>
    </source>
</evidence>
<dbReference type="GO" id="GO:0051028">
    <property type="term" value="P:mRNA transport"/>
    <property type="evidence" value="ECO:0007669"/>
    <property type="project" value="UniProtKB-KW"/>
</dbReference>
<dbReference type="GO" id="GO:0031080">
    <property type="term" value="C:nuclear pore outer ring"/>
    <property type="evidence" value="ECO:0007669"/>
    <property type="project" value="TreeGrafter"/>
</dbReference>
<keyword evidence="12" id="KW-0012">Acyltransferase</keyword>
<dbReference type="Gene3D" id="2.130.10.10">
    <property type="entry name" value="YVTN repeat-like/Quinoprotein amine dehydrogenase"/>
    <property type="match status" value="1"/>
</dbReference>
<gene>
    <name evidence="12" type="ORF">IMG5_055820</name>
</gene>
<evidence type="ECO:0000256" key="6">
    <source>
        <dbReference type="ARBA" id="ARBA00022816"/>
    </source>
</evidence>
<evidence type="ECO:0000256" key="3">
    <source>
        <dbReference type="ARBA" id="ARBA00022448"/>
    </source>
</evidence>
<dbReference type="InterPro" id="IPR015943">
    <property type="entry name" value="WD40/YVTN_repeat-like_dom_sf"/>
</dbReference>
<dbReference type="SUPFAM" id="SSF50978">
    <property type="entry name" value="WD40 repeat-like"/>
    <property type="match status" value="1"/>
</dbReference>
<dbReference type="GO" id="GO:0090114">
    <property type="term" value="P:COPII-coated vesicle budding"/>
    <property type="evidence" value="ECO:0007669"/>
    <property type="project" value="TreeGrafter"/>
</dbReference>
<dbReference type="InterPro" id="IPR037363">
    <property type="entry name" value="Sec13/Seh1_fam"/>
</dbReference>
<evidence type="ECO:0000256" key="8">
    <source>
        <dbReference type="ARBA" id="ARBA00023010"/>
    </source>
</evidence>
<protein>
    <submittedName>
        <fullName evidence="12">Protein transport protein sec13, putative</fullName>
        <ecNumber evidence="12">2.3.1.48</ecNumber>
    </submittedName>
</protein>
<keyword evidence="5" id="KW-0677">Repeat</keyword>
<feature type="repeat" description="WD" evidence="11">
    <location>
        <begin position="19"/>
        <end position="56"/>
    </location>
</feature>
<dbReference type="AlphaFoldDB" id="G0QN65"/>
<dbReference type="PROSITE" id="PS50082">
    <property type="entry name" value="WD_REPEATS_2"/>
    <property type="match status" value="1"/>
</dbReference>
<evidence type="ECO:0000313" key="13">
    <source>
        <dbReference type="Proteomes" id="UP000008983"/>
    </source>
</evidence>
<dbReference type="GO" id="GO:0061733">
    <property type="term" value="F:protein-lysine-acetyltransferase activity"/>
    <property type="evidence" value="ECO:0007669"/>
    <property type="project" value="UniProtKB-EC"/>
</dbReference>
<dbReference type="SMART" id="SM00320">
    <property type="entry name" value="WD40"/>
    <property type="match status" value="2"/>
</dbReference>
<comment type="similarity">
    <text evidence="2">Belongs to the WD repeat SEC13 family.</text>
</comment>
<evidence type="ECO:0000256" key="4">
    <source>
        <dbReference type="ARBA" id="ARBA00022574"/>
    </source>
</evidence>
<dbReference type="EC" id="2.3.1.48" evidence="12"/>
<dbReference type="STRING" id="857967.G0QN65"/>
<evidence type="ECO:0000256" key="5">
    <source>
        <dbReference type="ARBA" id="ARBA00022737"/>
    </source>
</evidence>
<evidence type="ECO:0000256" key="1">
    <source>
        <dbReference type="ARBA" id="ARBA00004567"/>
    </source>
</evidence>
<comment type="subcellular location">
    <subcellularLocation>
        <location evidence="1">Nucleus</location>
        <location evidence="1">Nuclear pore complex</location>
    </subcellularLocation>
</comment>
<evidence type="ECO:0000313" key="12">
    <source>
        <dbReference type="EMBL" id="EGR33337.1"/>
    </source>
</evidence>
<name>G0QN65_ICHMU</name>
<dbReference type="InParanoid" id="G0QN65"/>
<sequence>MMIQENDIFKYEHILLNTLSGHTNWVRDVAWSPSFGNNYDTIASCSEDGKVIIWKLYPNKDYTEYEQIKKHQVIEKFGVPVWRISWSQTGNMLAVSGTNVNQDNIVVVFQENENSEWEQISVLEQEEDNGKN</sequence>
<reference evidence="12 13" key="1">
    <citation type="submission" date="2011-07" db="EMBL/GenBank/DDBJ databases">
        <authorList>
            <person name="Coyne R."/>
            <person name="Brami D."/>
            <person name="Johnson J."/>
            <person name="Hostetler J."/>
            <person name="Hannick L."/>
            <person name="Clark T."/>
            <person name="Cassidy-Hanley D."/>
            <person name="Inman J."/>
        </authorList>
    </citation>
    <scope>NUCLEOTIDE SEQUENCE [LARGE SCALE GENOMIC DNA]</scope>
    <source>
        <strain evidence="12 13">G5</strain>
    </source>
</reference>
<evidence type="ECO:0000256" key="11">
    <source>
        <dbReference type="PROSITE-ProRule" id="PRU00221"/>
    </source>
</evidence>
<dbReference type="Pfam" id="PF00400">
    <property type="entry name" value="WD40"/>
    <property type="match status" value="1"/>
</dbReference>
<keyword evidence="12" id="KW-0808">Transferase</keyword>
<dbReference type="Proteomes" id="UP000008983">
    <property type="component" value="Unassembled WGS sequence"/>
</dbReference>
<dbReference type="InterPro" id="IPR001680">
    <property type="entry name" value="WD40_rpt"/>
</dbReference>
<dbReference type="GO" id="GO:0030127">
    <property type="term" value="C:COPII vesicle coat"/>
    <property type="evidence" value="ECO:0007669"/>
    <property type="project" value="TreeGrafter"/>
</dbReference>
<dbReference type="OMA" id="FNEAIWH"/>
<dbReference type="PANTHER" id="PTHR11024">
    <property type="entry name" value="NUCLEAR PORE COMPLEX PROTEIN SEC13 / SEH1 FAMILY MEMBER"/>
    <property type="match status" value="1"/>
</dbReference>
<dbReference type="EMBL" id="GL983467">
    <property type="protein sequence ID" value="EGR33337.1"/>
    <property type="molecule type" value="Genomic_DNA"/>
</dbReference>
<proteinExistence type="inferred from homology"/>
<keyword evidence="13" id="KW-1185">Reference proteome</keyword>
<keyword evidence="7" id="KW-0653">Protein transport</keyword>
<keyword evidence="4 11" id="KW-0853">WD repeat</keyword>
<keyword evidence="6" id="KW-0509">mRNA transport</keyword>
<accession>G0QN65</accession>
<evidence type="ECO:0000256" key="2">
    <source>
        <dbReference type="ARBA" id="ARBA00010102"/>
    </source>
</evidence>
<dbReference type="RefSeq" id="XP_004037323.1">
    <property type="nucleotide sequence ID" value="XM_004037275.1"/>
</dbReference>
<keyword evidence="8" id="KW-0811">Translocation</keyword>
<keyword evidence="10" id="KW-0539">Nucleus</keyword>
<dbReference type="PANTHER" id="PTHR11024:SF2">
    <property type="entry name" value="PROTEIN SEC13 HOMOLOG"/>
    <property type="match status" value="1"/>
</dbReference>
<organism evidence="12 13">
    <name type="scientific">Ichthyophthirius multifiliis</name>
    <name type="common">White spot disease agent</name>
    <name type="synonym">Ich</name>
    <dbReference type="NCBI Taxonomy" id="5932"/>
    <lineage>
        <taxon>Eukaryota</taxon>
        <taxon>Sar</taxon>
        <taxon>Alveolata</taxon>
        <taxon>Ciliophora</taxon>
        <taxon>Intramacronucleata</taxon>
        <taxon>Oligohymenophorea</taxon>
        <taxon>Hymenostomatida</taxon>
        <taxon>Ophryoglenina</taxon>
        <taxon>Ichthyophthirius</taxon>
    </lineage>
</organism>
<dbReference type="PROSITE" id="PS50294">
    <property type="entry name" value="WD_REPEATS_REGION"/>
    <property type="match status" value="1"/>
</dbReference>
<dbReference type="eggNOG" id="KOG1332">
    <property type="taxonomic scope" value="Eukaryota"/>
</dbReference>
<dbReference type="InterPro" id="IPR036322">
    <property type="entry name" value="WD40_repeat_dom_sf"/>
</dbReference>
<evidence type="ECO:0000256" key="9">
    <source>
        <dbReference type="ARBA" id="ARBA00023132"/>
    </source>
</evidence>
<dbReference type="GO" id="GO:0005198">
    <property type="term" value="F:structural molecule activity"/>
    <property type="evidence" value="ECO:0007669"/>
    <property type="project" value="InterPro"/>
</dbReference>
<evidence type="ECO:0000256" key="7">
    <source>
        <dbReference type="ARBA" id="ARBA00022927"/>
    </source>
</evidence>
<keyword evidence="9" id="KW-0906">Nuclear pore complex</keyword>
<keyword evidence="3" id="KW-0813">Transport</keyword>